<accession>A0A5E5BMJ9</accession>
<organism evidence="1 2">
    <name type="scientific">Pandoraea bronchicola</name>
    <dbReference type="NCBI Taxonomy" id="2508287"/>
    <lineage>
        <taxon>Bacteria</taxon>
        <taxon>Pseudomonadati</taxon>
        <taxon>Pseudomonadota</taxon>
        <taxon>Betaproteobacteria</taxon>
        <taxon>Burkholderiales</taxon>
        <taxon>Burkholderiaceae</taxon>
        <taxon>Pandoraea</taxon>
    </lineage>
</organism>
<evidence type="ECO:0000313" key="2">
    <source>
        <dbReference type="Proteomes" id="UP000382040"/>
    </source>
</evidence>
<gene>
    <name evidence="1" type="ORF">PBR20603_01014</name>
</gene>
<sequence length="34" mass="3727">MTLIEPQLREYLSAMDQVGKKLGAIKVALTQAPL</sequence>
<dbReference type="EMBL" id="CABPST010000002">
    <property type="protein sequence ID" value="VVE87089.1"/>
    <property type="molecule type" value="Genomic_DNA"/>
</dbReference>
<name>A0A5E5BMJ9_9BURK</name>
<dbReference type="Proteomes" id="UP000382040">
    <property type="component" value="Unassembled WGS sequence"/>
</dbReference>
<dbReference type="AlphaFoldDB" id="A0A5E5BMJ9"/>
<reference evidence="1 2" key="1">
    <citation type="submission" date="2019-08" db="EMBL/GenBank/DDBJ databases">
        <authorList>
            <person name="Peeters C."/>
        </authorList>
    </citation>
    <scope>NUCLEOTIDE SEQUENCE [LARGE SCALE GENOMIC DNA]</scope>
    <source>
        <strain evidence="1 2">LMG 20603</strain>
    </source>
</reference>
<proteinExistence type="predicted"/>
<evidence type="ECO:0000313" key="1">
    <source>
        <dbReference type="EMBL" id="VVE87089.1"/>
    </source>
</evidence>
<keyword evidence="2" id="KW-1185">Reference proteome</keyword>
<protein>
    <submittedName>
        <fullName evidence="1">Uncharacterized protein</fullName>
    </submittedName>
</protein>